<evidence type="ECO:0000313" key="2">
    <source>
        <dbReference type="EMBL" id="CAG9772917.1"/>
    </source>
</evidence>
<protein>
    <submittedName>
        <fullName evidence="2">Uncharacterized protein</fullName>
    </submittedName>
</protein>
<proteinExistence type="predicted"/>
<organism evidence="2 3">
    <name type="scientific">Ceutorhynchus assimilis</name>
    <name type="common">cabbage seed weevil</name>
    <dbReference type="NCBI Taxonomy" id="467358"/>
    <lineage>
        <taxon>Eukaryota</taxon>
        <taxon>Metazoa</taxon>
        <taxon>Ecdysozoa</taxon>
        <taxon>Arthropoda</taxon>
        <taxon>Hexapoda</taxon>
        <taxon>Insecta</taxon>
        <taxon>Pterygota</taxon>
        <taxon>Neoptera</taxon>
        <taxon>Endopterygota</taxon>
        <taxon>Coleoptera</taxon>
        <taxon>Polyphaga</taxon>
        <taxon>Cucujiformia</taxon>
        <taxon>Curculionidae</taxon>
        <taxon>Ceutorhynchinae</taxon>
        <taxon>Ceutorhynchus</taxon>
    </lineage>
</organism>
<dbReference type="Proteomes" id="UP001152799">
    <property type="component" value="Chromosome 8"/>
</dbReference>
<feature type="signal peptide" evidence="1">
    <location>
        <begin position="1"/>
        <end position="20"/>
    </location>
</feature>
<sequence>MQKVHFLLLVVLTTVAVCSGGQVSKAEASICKEEDCKPCTPSIECPEGTEEGYAFPCQCCPSCVIREGGKCPWMGEEPDSGEVECEVDTNCCNDVCSREECETDTTTESSTTTDAE</sequence>
<evidence type="ECO:0000256" key="1">
    <source>
        <dbReference type="SAM" id="SignalP"/>
    </source>
</evidence>
<evidence type="ECO:0000313" key="3">
    <source>
        <dbReference type="Proteomes" id="UP001152799"/>
    </source>
</evidence>
<dbReference type="AlphaFoldDB" id="A0A9N9N1B0"/>
<dbReference type="EMBL" id="OU892284">
    <property type="protein sequence ID" value="CAG9772917.1"/>
    <property type="molecule type" value="Genomic_DNA"/>
</dbReference>
<keyword evidence="3" id="KW-1185">Reference proteome</keyword>
<name>A0A9N9N1B0_9CUCU</name>
<accession>A0A9N9N1B0</accession>
<keyword evidence="1" id="KW-0732">Signal</keyword>
<reference evidence="2" key="1">
    <citation type="submission" date="2022-01" db="EMBL/GenBank/DDBJ databases">
        <authorList>
            <person name="King R."/>
        </authorList>
    </citation>
    <scope>NUCLEOTIDE SEQUENCE</scope>
</reference>
<gene>
    <name evidence="2" type="ORF">CEUTPL_LOCUS13318</name>
</gene>
<feature type="chain" id="PRO_5040281157" evidence="1">
    <location>
        <begin position="21"/>
        <end position="116"/>
    </location>
</feature>